<gene>
    <name evidence="10" type="ORF">AML91_22815</name>
    <name evidence="11" type="ORF">SAMN05216191_11376</name>
</gene>
<evidence type="ECO:0000256" key="3">
    <source>
        <dbReference type="ARBA" id="ARBA00022692"/>
    </source>
</evidence>
<sequence length="825" mass="91005">MGLFLKFVITSAMEKKGKFIMLLFAILMSATLFIASLGVTDVMMNNYIESYTQVMENKEISITSKDPTVGIKLDEVNLKGVQDIVPQLELKGIYRHDLDNSTVTVLGRNTQDIITKNANEKRVLDHFQGATCIISQKVGQDLHLKVNDTLQLSVNHQDITVQVVGLFLNEGIFFGDTNEAFQMIVPYDFLVGQSNMPGLYNNIIATGTGPYTQASIDEFNSANENYVARTSFTDQQGMLGAIKEGRIICFALLAVVMLLSSVIISSSFKLIIVERMPVIGTFFSQGATKPNIINVLLLESILFGAIGGVLSFLAGSGIIYGAAYFLSLHREYGIFKLPTIPIYYLVLAVLFGSLLSVISSILPILQINKLSIKDVILGVAVENRAGNNTRTLLGSGFLVISLLLFLVQIDGIVSIQCILLIAGILLVLPNLIHVVTAKLYGILKDKVPVSALALNNIRTSKELLGNITLMLIAALSVITITSVGDSVQTAMTDGFNRNNFQIQITVPSEAGNIADTLMKNELNRSDIEQDTLQKLKVFGGQLNGTAFQIAGIDKDKYLSYDGYIDWTKPKNLNIYEEFKNAKVPSVIVSESMAKALDIQAGDKLPLTVNQTEKELYVTGIVNMKVLYGGYVVLVDNDVLLQQFNYVGTNMINAKATGDDVKLRDDLRKQLSNYNVKVVTYEELERANIAENEKTIAAFGLFSLMAMVIASFGVLNNTKISYLNAKKNIALLHAIGLSRQQKNRLLLFQSIFVVLWVTLLLIPCSYAMIFLTKDLLSLIGMIYDIRLNLMYLPLVIGFLLVLIVLFTLPVILNGKKFSIINEMKYE</sequence>
<dbReference type="AlphaFoldDB" id="A0A1G9TJF9"/>
<evidence type="ECO:0000256" key="4">
    <source>
        <dbReference type="ARBA" id="ARBA00022989"/>
    </source>
</evidence>
<comment type="subcellular location">
    <subcellularLocation>
        <location evidence="1">Cell membrane</location>
        <topology evidence="1">Multi-pass membrane protein</topology>
    </subcellularLocation>
</comment>
<evidence type="ECO:0000256" key="5">
    <source>
        <dbReference type="ARBA" id="ARBA00023136"/>
    </source>
</evidence>
<evidence type="ECO:0000313" key="10">
    <source>
        <dbReference type="EMBL" id="KWX71969.1"/>
    </source>
</evidence>
<dbReference type="OrthoDB" id="1711021at2"/>
<evidence type="ECO:0000259" key="9">
    <source>
        <dbReference type="Pfam" id="PF12704"/>
    </source>
</evidence>
<evidence type="ECO:0000259" key="8">
    <source>
        <dbReference type="Pfam" id="PF02687"/>
    </source>
</evidence>
<feature type="domain" description="MacB-like periplasmic core" evidence="9">
    <location>
        <begin position="469"/>
        <end position="656"/>
    </location>
</feature>
<feature type="transmembrane region" description="Helical" evidence="7">
    <location>
        <begin position="342"/>
        <end position="365"/>
    </location>
</feature>
<evidence type="ECO:0000256" key="1">
    <source>
        <dbReference type="ARBA" id="ARBA00004651"/>
    </source>
</evidence>
<dbReference type="Proteomes" id="UP000182783">
    <property type="component" value="Unassembled WGS sequence"/>
</dbReference>
<dbReference type="Pfam" id="PF02687">
    <property type="entry name" value="FtsX"/>
    <property type="match status" value="2"/>
</dbReference>
<dbReference type="PANTHER" id="PTHR30572:SF4">
    <property type="entry name" value="ABC TRANSPORTER PERMEASE YTRF"/>
    <property type="match status" value="1"/>
</dbReference>
<feature type="transmembrane region" description="Helical" evidence="7">
    <location>
        <begin position="293"/>
        <end position="322"/>
    </location>
</feature>
<reference evidence="11 13" key="2">
    <citation type="submission" date="2016-10" db="EMBL/GenBank/DDBJ databases">
        <authorList>
            <person name="de Groot N.N."/>
        </authorList>
    </citation>
    <scope>NUCLEOTIDE SEQUENCE [LARGE SCALE GENOMIC DNA]</scope>
    <source>
        <strain evidence="11 13">CGMCC 1.10239</strain>
    </source>
</reference>
<accession>A0A1G9TJF9</accession>
<feature type="transmembrane region" description="Helical" evidence="7">
    <location>
        <begin position="463"/>
        <end position="483"/>
    </location>
</feature>
<keyword evidence="4 7" id="KW-1133">Transmembrane helix</keyword>
<evidence type="ECO:0000313" key="11">
    <source>
        <dbReference type="EMBL" id="SDM47886.1"/>
    </source>
</evidence>
<feature type="transmembrane region" description="Helical" evidence="7">
    <location>
        <begin position="392"/>
        <end position="412"/>
    </location>
</feature>
<dbReference type="PANTHER" id="PTHR30572">
    <property type="entry name" value="MEMBRANE COMPONENT OF TRANSPORTER-RELATED"/>
    <property type="match status" value="1"/>
</dbReference>
<comment type="similarity">
    <text evidence="6">Belongs to the ABC-4 integral membrane protein family.</text>
</comment>
<dbReference type="GO" id="GO:0022857">
    <property type="term" value="F:transmembrane transporter activity"/>
    <property type="evidence" value="ECO:0007669"/>
    <property type="project" value="TreeGrafter"/>
</dbReference>
<proteinExistence type="inferred from homology"/>
<dbReference type="Pfam" id="PF12704">
    <property type="entry name" value="MacB_PCD"/>
    <property type="match status" value="1"/>
</dbReference>
<reference evidence="10 12" key="1">
    <citation type="submission" date="2015-08" db="EMBL/GenBank/DDBJ databases">
        <title>Genome of Paenibacillus jilunlii.</title>
        <authorList>
            <person name="Sant'Anna F.H."/>
            <person name="Ambrosini A."/>
            <person name="Souza R."/>
            <person name="Bach E."/>
            <person name="Fernandes G."/>
            <person name="Balsanelli E."/>
            <person name="Baura V.A."/>
            <person name="Pedrosa F.O."/>
            <person name="Souza E.M."/>
            <person name="Passaglia L."/>
        </authorList>
    </citation>
    <scope>NUCLEOTIDE SEQUENCE [LARGE SCALE GENOMIC DNA]</scope>
    <source>
        <strain evidence="10 12">DSM 23019</strain>
    </source>
</reference>
<evidence type="ECO:0000313" key="13">
    <source>
        <dbReference type="Proteomes" id="UP000182783"/>
    </source>
</evidence>
<evidence type="ECO:0000313" key="12">
    <source>
        <dbReference type="Proteomes" id="UP000070252"/>
    </source>
</evidence>
<feature type="transmembrane region" description="Helical" evidence="7">
    <location>
        <begin position="744"/>
        <end position="768"/>
    </location>
</feature>
<keyword evidence="3 7" id="KW-0812">Transmembrane</keyword>
<keyword evidence="12" id="KW-1185">Reference proteome</keyword>
<feature type="transmembrane region" description="Helical" evidence="7">
    <location>
        <begin position="788"/>
        <end position="811"/>
    </location>
</feature>
<name>A0A1G9TJF9_9BACL</name>
<feature type="transmembrane region" description="Helical" evidence="7">
    <location>
        <begin position="418"/>
        <end position="443"/>
    </location>
</feature>
<evidence type="ECO:0000256" key="6">
    <source>
        <dbReference type="ARBA" id="ARBA00038076"/>
    </source>
</evidence>
<protein>
    <submittedName>
        <fullName evidence="11">Putative ABC transport system permease protein</fullName>
    </submittedName>
</protein>
<feature type="transmembrane region" description="Helical" evidence="7">
    <location>
        <begin position="695"/>
        <end position="714"/>
    </location>
</feature>
<feature type="transmembrane region" description="Helical" evidence="7">
    <location>
        <begin position="250"/>
        <end position="272"/>
    </location>
</feature>
<keyword evidence="5 7" id="KW-0472">Membrane</keyword>
<dbReference type="InterPro" id="IPR003838">
    <property type="entry name" value="ABC3_permease_C"/>
</dbReference>
<feature type="transmembrane region" description="Helical" evidence="7">
    <location>
        <begin position="20"/>
        <end position="39"/>
    </location>
</feature>
<dbReference type="RefSeq" id="WP_062526031.1">
    <property type="nucleotide sequence ID" value="NZ_CP048429.1"/>
</dbReference>
<dbReference type="InterPro" id="IPR025857">
    <property type="entry name" value="MacB_PCD"/>
</dbReference>
<dbReference type="EMBL" id="FNGM01000013">
    <property type="protein sequence ID" value="SDM47886.1"/>
    <property type="molecule type" value="Genomic_DNA"/>
</dbReference>
<organism evidence="11 13">
    <name type="scientific">Paenibacillus jilunlii</name>
    <dbReference type="NCBI Taxonomy" id="682956"/>
    <lineage>
        <taxon>Bacteria</taxon>
        <taxon>Bacillati</taxon>
        <taxon>Bacillota</taxon>
        <taxon>Bacilli</taxon>
        <taxon>Bacillales</taxon>
        <taxon>Paenibacillaceae</taxon>
        <taxon>Paenibacillus</taxon>
    </lineage>
</organism>
<feature type="domain" description="ABC3 transporter permease C-terminal" evidence="8">
    <location>
        <begin position="251"/>
        <end position="371"/>
    </location>
</feature>
<dbReference type="Proteomes" id="UP000070252">
    <property type="component" value="Unassembled WGS sequence"/>
</dbReference>
<evidence type="ECO:0000256" key="2">
    <source>
        <dbReference type="ARBA" id="ARBA00022475"/>
    </source>
</evidence>
<keyword evidence="2" id="KW-1003">Cell membrane</keyword>
<feature type="domain" description="ABC3 transporter permease C-terminal" evidence="8">
    <location>
        <begin position="700"/>
        <end position="812"/>
    </location>
</feature>
<dbReference type="EMBL" id="LIPY01000121">
    <property type="protein sequence ID" value="KWX71969.1"/>
    <property type="molecule type" value="Genomic_DNA"/>
</dbReference>
<evidence type="ECO:0000256" key="7">
    <source>
        <dbReference type="SAM" id="Phobius"/>
    </source>
</evidence>
<dbReference type="InterPro" id="IPR050250">
    <property type="entry name" value="Macrolide_Exporter_MacB"/>
</dbReference>
<dbReference type="GO" id="GO:0005886">
    <property type="term" value="C:plasma membrane"/>
    <property type="evidence" value="ECO:0007669"/>
    <property type="project" value="UniProtKB-SubCell"/>
</dbReference>